<name>A0AAE7NIJ0_9BRAD</name>
<dbReference type="CDD" id="cd01066">
    <property type="entry name" value="APP_MetAP"/>
    <property type="match status" value="1"/>
</dbReference>
<dbReference type="Pfam" id="PF01321">
    <property type="entry name" value="Creatinase_N"/>
    <property type="match status" value="1"/>
</dbReference>
<dbReference type="Pfam" id="PF00557">
    <property type="entry name" value="Peptidase_M24"/>
    <property type="match status" value="1"/>
</dbReference>
<evidence type="ECO:0000259" key="1">
    <source>
        <dbReference type="Pfam" id="PF00557"/>
    </source>
</evidence>
<keyword evidence="3" id="KW-0645">Protease</keyword>
<dbReference type="PANTHER" id="PTHR46112">
    <property type="entry name" value="AMINOPEPTIDASE"/>
    <property type="match status" value="1"/>
</dbReference>
<dbReference type="GO" id="GO:0004177">
    <property type="term" value="F:aminopeptidase activity"/>
    <property type="evidence" value="ECO:0007669"/>
    <property type="project" value="UniProtKB-KW"/>
</dbReference>
<gene>
    <name evidence="3" type="ORF">WN72_09805</name>
</gene>
<dbReference type="Gene3D" id="3.40.350.10">
    <property type="entry name" value="Creatinase/prolidase N-terminal domain"/>
    <property type="match status" value="1"/>
</dbReference>
<evidence type="ECO:0000313" key="3">
    <source>
        <dbReference type="EMBL" id="QOZ66629.1"/>
    </source>
</evidence>
<dbReference type="KEGG" id="barh:WN72_09805"/>
<dbReference type="InterPro" id="IPR036005">
    <property type="entry name" value="Creatinase/aminopeptidase-like"/>
</dbReference>
<feature type="domain" description="Peptidase M24" evidence="1">
    <location>
        <begin position="163"/>
        <end position="362"/>
    </location>
</feature>
<dbReference type="SUPFAM" id="SSF53092">
    <property type="entry name" value="Creatinase/prolidase N-terminal domain"/>
    <property type="match status" value="1"/>
</dbReference>
<feature type="domain" description="Creatinase N-terminal" evidence="2">
    <location>
        <begin position="19"/>
        <end position="154"/>
    </location>
</feature>
<dbReference type="InterPro" id="IPR000587">
    <property type="entry name" value="Creatinase_N"/>
</dbReference>
<sequence>MTQIPLLPPPFPAAEFHSRLKALRTAMAARQVDLLIVNQFEHIGYFGGYWSTGSMYHAFLIPIDGEPVAILRALDAPIFRELSCFTEYVAFNDSANPLKTVAQTILAKGYGAAAIGLEYDSNFLTVNRARELESLLPNARMVDFSHIMWEMRQVKSPLELVYLEAAAEICDRAVKAAFDVAQPGINEREVFTAMTGEAWRSGADNGAVAVMTSGPRSSMLHASLGHRTLAEGDIVHVEPIPRFRGYSSRMQRPKSIGAPTDEQMRTAETMIRIQDEQYRAMKPGAEAKEVDRILREGILAAGLRDSYTGITGYTLGFVSAPRLSDFTRVFLPDSAWQLKKNQVFHMYTSARGMSFSETIVVTPEGGERLTKMDRRLFY</sequence>
<dbReference type="PANTHER" id="PTHR46112:SF2">
    <property type="entry name" value="XAA-PRO AMINOPEPTIDASE P-RELATED"/>
    <property type="match status" value="1"/>
</dbReference>
<dbReference type="InterPro" id="IPR000994">
    <property type="entry name" value="Pept_M24"/>
</dbReference>
<dbReference type="Proteomes" id="UP000594015">
    <property type="component" value="Chromosome"/>
</dbReference>
<keyword evidence="3" id="KW-0378">Hydrolase</keyword>
<dbReference type="Gene3D" id="3.90.230.10">
    <property type="entry name" value="Creatinase/methionine aminopeptidase superfamily"/>
    <property type="match status" value="1"/>
</dbReference>
<dbReference type="EMBL" id="CP030050">
    <property type="protein sequence ID" value="QOZ66629.1"/>
    <property type="molecule type" value="Genomic_DNA"/>
</dbReference>
<protein>
    <submittedName>
        <fullName evidence="3">Aminopeptidase P family protein</fullName>
    </submittedName>
</protein>
<reference evidence="3 4" key="1">
    <citation type="submission" date="2018-06" db="EMBL/GenBank/DDBJ databases">
        <title>Comparative genomics of Bradyrhizobium nodulating Arachidis hypogaea.</title>
        <authorList>
            <person name="Li Y."/>
        </authorList>
    </citation>
    <scope>NUCLEOTIDE SEQUENCE [LARGE SCALE GENOMIC DNA]</scope>
    <source>
        <strain evidence="3 4">CCBAU 051107</strain>
    </source>
</reference>
<dbReference type="AlphaFoldDB" id="A0AAE7NIJ0"/>
<dbReference type="RefSeq" id="WP_092218228.1">
    <property type="nucleotide sequence ID" value="NZ_CP030050.1"/>
</dbReference>
<dbReference type="InterPro" id="IPR029149">
    <property type="entry name" value="Creatin/AminoP/Spt16_N"/>
</dbReference>
<evidence type="ECO:0000259" key="2">
    <source>
        <dbReference type="Pfam" id="PF01321"/>
    </source>
</evidence>
<dbReference type="InterPro" id="IPR050659">
    <property type="entry name" value="Peptidase_M24B"/>
</dbReference>
<organism evidence="3 4">
    <name type="scientific">Bradyrhizobium arachidis</name>
    <dbReference type="NCBI Taxonomy" id="858423"/>
    <lineage>
        <taxon>Bacteria</taxon>
        <taxon>Pseudomonadati</taxon>
        <taxon>Pseudomonadota</taxon>
        <taxon>Alphaproteobacteria</taxon>
        <taxon>Hyphomicrobiales</taxon>
        <taxon>Nitrobacteraceae</taxon>
        <taxon>Bradyrhizobium</taxon>
    </lineage>
</organism>
<evidence type="ECO:0000313" key="4">
    <source>
        <dbReference type="Proteomes" id="UP000594015"/>
    </source>
</evidence>
<accession>A0AAE7NIJ0</accession>
<keyword evidence="3" id="KW-0031">Aminopeptidase</keyword>
<proteinExistence type="predicted"/>
<dbReference type="SUPFAM" id="SSF55920">
    <property type="entry name" value="Creatinase/aminopeptidase"/>
    <property type="match status" value="1"/>
</dbReference>